<comment type="similarity">
    <text evidence="1">Belongs to the ABC transporter superfamily.</text>
</comment>
<protein>
    <submittedName>
        <fullName evidence="7">ABC transporter ATP-binding protein</fullName>
    </submittedName>
</protein>
<evidence type="ECO:0000256" key="3">
    <source>
        <dbReference type="ARBA" id="ARBA00022741"/>
    </source>
</evidence>
<evidence type="ECO:0000313" key="7">
    <source>
        <dbReference type="EMBL" id="RFC82551.1"/>
    </source>
</evidence>
<dbReference type="RefSeq" id="WP_107009308.1">
    <property type="nucleotide sequence ID" value="NZ_JBHRSF010000021.1"/>
</dbReference>
<dbReference type="GO" id="GO:0005524">
    <property type="term" value="F:ATP binding"/>
    <property type="evidence" value="ECO:0007669"/>
    <property type="project" value="UniProtKB-KW"/>
</dbReference>
<dbReference type="Pfam" id="PF00005">
    <property type="entry name" value="ABC_tran"/>
    <property type="match status" value="1"/>
</dbReference>
<dbReference type="PANTHER" id="PTHR42788:SF19">
    <property type="entry name" value="ALIPHATIC SULFONATES IMPORT ATP-BINDING PROTEIN SSUB 2"/>
    <property type="match status" value="1"/>
</dbReference>
<dbReference type="InterPro" id="IPR027417">
    <property type="entry name" value="P-loop_NTPase"/>
</dbReference>
<evidence type="ECO:0000256" key="4">
    <source>
        <dbReference type="ARBA" id="ARBA00022840"/>
    </source>
</evidence>
<reference evidence="9" key="3">
    <citation type="journal article" date="2019" name="Int. J. Syst. Evol. Microbiol.">
        <title>The Global Catalogue of Microorganisms (GCM) 10K type strain sequencing project: providing services to taxonomists for standard genome sequencing and annotation.</title>
        <authorList>
            <consortium name="The Broad Institute Genomics Platform"/>
            <consortium name="The Broad Institute Genome Sequencing Center for Infectious Disease"/>
            <person name="Wu L."/>
            <person name="Ma J."/>
        </authorList>
    </citation>
    <scope>NUCLEOTIDE SEQUENCE [LARGE SCALE GENOMIC DNA]</scope>
    <source>
        <strain evidence="9">KCTC 62575</strain>
    </source>
</reference>
<accession>A0A371YM59</accession>
<dbReference type="InterPro" id="IPR017871">
    <property type="entry name" value="ABC_transporter-like_CS"/>
</dbReference>
<reference evidence="6" key="4">
    <citation type="submission" date="2024-09" db="EMBL/GenBank/DDBJ databases">
        <authorList>
            <person name="Sun Q."/>
            <person name="Mori K."/>
        </authorList>
    </citation>
    <scope>NUCLEOTIDE SEQUENCE</scope>
    <source>
        <strain evidence="6">KCTC 62575</strain>
    </source>
</reference>
<dbReference type="PROSITE" id="PS50893">
    <property type="entry name" value="ABC_TRANSPORTER_2"/>
    <property type="match status" value="1"/>
</dbReference>
<dbReference type="InterPro" id="IPR003593">
    <property type="entry name" value="AAA+_ATPase"/>
</dbReference>
<keyword evidence="9" id="KW-1185">Reference proteome</keyword>
<gene>
    <name evidence="6" type="ORF">ACFODO_08685</name>
    <name evidence="7" type="ORF">C9E89_015840</name>
</gene>
<dbReference type="Gene3D" id="3.40.50.300">
    <property type="entry name" value="P-loop containing nucleotide triphosphate hydrolases"/>
    <property type="match status" value="1"/>
</dbReference>
<dbReference type="EMBL" id="PYIX02000031">
    <property type="protein sequence ID" value="RFC82551.1"/>
    <property type="molecule type" value="Genomic_DNA"/>
</dbReference>
<evidence type="ECO:0000256" key="1">
    <source>
        <dbReference type="ARBA" id="ARBA00005417"/>
    </source>
</evidence>
<name>A0A371YM59_9GAMM</name>
<feature type="domain" description="ABC transporter" evidence="5">
    <location>
        <begin position="8"/>
        <end position="239"/>
    </location>
</feature>
<evidence type="ECO:0000313" key="9">
    <source>
        <dbReference type="Proteomes" id="UP001595455"/>
    </source>
</evidence>
<proteinExistence type="inferred from homology"/>
<dbReference type="AlphaFoldDB" id="A0A371YM59"/>
<dbReference type="InterPro" id="IPR003439">
    <property type="entry name" value="ABC_transporter-like_ATP-bd"/>
</dbReference>
<dbReference type="SMART" id="SM00382">
    <property type="entry name" value="AAA"/>
    <property type="match status" value="1"/>
</dbReference>
<dbReference type="SUPFAM" id="SSF52540">
    <property type="entry name" value="P-loop containing nucleoside triphosphate hydrolases"/>
    <property type="match status" value="1"/>
</dbReference>
<keyword evidence="2" id="KW-0813">Transport</keyword>
<dbReference type="EMBL" id="JBHRSF010000021">
    <property type="protein sequence ID" value="MFC2995341.1"/>
    <property type="molecule type" value="Genomic_DNA"/>
</dbReference>
<reference evidence="7 8" key="2">
    <citation type="submission" date="2018-08" db="EMBL/GenBank/DDBJ databases">
        <title>The draft genome of Acinetobacter sichuanensis strain WCHAc060041.</title>
        <authorList>
            <person name="Qin J."/>
            <person name="Feng Y."/>
            <person name="Zong Z."/>
        </authorList>
    </citation>
    <scope>NUCLEOTIDE SEQUENCE [LARGE SCALE GENOMIC DNA]</scope>
    <source>
        <strain evidence="7 8">WCHAc060041</strain>
    </source>
</reference>
<sequence>MSQPILTVEQLQICHAGQSQAVLDQVEFEIRQGEIISILGPSGVGKSTLLSALAGLHSTQKGQIQLLGQAIETQKSELAFMFQQAVLLPWLSIYENVAFGQNFKHQASHPPAYIKQRVENALVRVKLDHVSHAKPNILSGGMAQRVALARALAKMPKLLLLDEPFSALDELNRSQLQQLLIELVHREEIGAAVMVTHDIDEALLISDRIFFLSGQPAKINQIWTLGLNKDRDLWADEFSNIRNCILKSLHQHQLKTQQSA</sequence>
<reference evidence="6" key="1">
    <citation type="journal article" date="2014" name="Int. J. Syst. Evol. Microbiol.">
        <title>Complete genome of a new Firmicutes species belonging to the dominant human colonic microbiota ('Ruminococcus bicirculans') reveals two chromosomes and a selective capacity to utilize plant glucans.</title>
        <authorList>
            <consortium name="NISC Comparative Sequencing Program"/>
            <person name="Wegmann U."/>
            <person name="Louis P."/>
            <person name="Goesmann A."/>
            <person name="Henrissat B."/>
            <person name="Duncan S.H."/>
            <person name="Flint H.J."/>
        </authorList>
    </citation>
    <scope>NUCLEOTIDE SEQUENCE</scope>
    <source>
        <strain evidence="6">KCTC 62575</strain>
    </source>
</reference>
<evidence type="ECO:0000259" key="5">
    <source>
        <dbReference type="PROSITE" id="PS50893"/>
    </source>
</evidence>
<keyword evidence="4 7" id="KW-0067">ATP-binding</keyword>
<organism evidence="7 8">
    <name type="scientific">Acinetobacter sichuanensis</name>
    <dbReference type="NCBI Taxonomy" id="2136183"/>
    <lineage>
        <taxon>Bacteria</taxon>
        <taxon>Pseudomonadati</taxon>
        <taxon>Pseudomonadota</taxon>
        <taxon>Gammaproteobacteria</taxon>
        <taxon>Moraxellales</taxon>
        <taxon>Moraxellaceae</taxon>
        <taxon>Acinetobacter</taxon>
    </lineage>
</organism>
<dbReference type="Proteomes" id="UP001595455">
    <property type="component" value="Unassembled WGS sequence"/>
</dbReference>
<evidence type="ECO:0000256" key="2">
    <source>
        <dbReference type="ARBA" id="ARBA00022448"/>
    </source>
</evidence>
<dbReference type="InterPro" id="IPR050166">
    <property type="entry name" value="ABC_transporter_ATP-bind"/>
</dbReference>
<evidence type="ECO:0000313" key="8">
    <source>
        <dbReference type="Proteomes" id="UP000240957"/>
    </source>
</evidence>
<comment type="caution">
    <text evidence="7">The sequence shown here is derived from an EMBL/GenBank/DDBJ whole genome shotgun (WGS) entry which is preliminary data.</text>
</comment>
<dbReference type="PANTHER" id="PTHR42788">
    <property type="entry name" value="TAURINE IMPORT ATP-BINDING PROTEIN-RELATED"/>
    <property type="match status" value="1"/>
</dbReference>
<dbReference type="PROSITE" id="PS00211">
    <property type="entry name" value="ABC_TRANSPORTER_1"/>
    <property type="match status" value="1"/>
</dbReference>
<evidence type="ECO:0000313" key="6">
    <source>
        <dbReference type="EMBL" id="MFC2995341.1"/>
    </source>
</evidence>
<keyword evidence="3" id="KW-0547">Nucleotide-binding</keyword>
<dbReference type="OrthoDB" id="9802264at2"/>
<dbReference type="Proteomes" id="UP000240957">
    <property type="component" value="Unassembled WGS sequence"/>
</dbReference>
<dbReference type="GO" id="GO:0016887">
    <property type="term" value="F:ATP hydrolysis activity"/>
    <property type="evidence" value="ECO:0007669"/>
    <property type="project" value="InterPro"/>
</dbReference>